<keyword evidence="1" id="KW-0472">Membrane</keyword>
<evidence type="ECO:0000313" key="4">
    <source>
        <dbReference type="Proteomes" id="UP000180194"/>
    </source>
</evidence>
<feature type="transmembrane region" description="Helical" evidence="1">
    <location>
        <begin position="294"/>
        <end position="316"/>
    </location>
</feature>
<evidence type="ECO:0000256" key="1">
    <source>
        <dbReference type="SAM" id="Phobius"/>
    </source>
</evidence>
<organism evidence="3 4">
    <name type="scientific">Cytobacillus oceanisediminis</name>
    <dbReference type="NCBI Taxonomy" id="665099"/>
    <lineage>
        <taxon>Bacteria</taxon>
        <taxon>Bacillati</taxon>
        <taxon>Bacillota</taxon>
        <taxon>Bacilli</taxon>
        <taxon>Bacillales</taxon>
        <taxon>Bacillaceae</taxon>
        <taxon>Cytobacillus</taxon>
    </lineage>
</organism>
<dbReference type="RefSeq" id="WP_071158775.1">
    <property type="nucleotide sequence ID" value="NZ_MBRJ01000040.1"/>
</dbReference>
<reference evidence="3 4" key="1">
    <citation type="submission" date="2016-07" db="EMBL/GenBank/DDBJ databases">
        <title>Bacillus oceanisediminis whole genome.</title>
        <authorList>
            <person name="Pal Y."/>
            <person name="Verma A."/>
            <person name="Mual P."/>
            <person name="Srinivasan K."/>
        </authorList>
    </citation>
    <scope>NUCLEOTIDE SEQUENCE [LARGE SCALE GENOMIC DNA]</scope>
    <source>
        <strain evidence="3 4">Bhandara28</strain>
    </source>
</reference>
<feature type="transmembrane region" description="Helical" evidence="1">
    <location>
        <begin position="233"/>
        <end position="251"/>
    </location>
</feature>
<evidence type="ECO:0008006" key="5">
    <source>
        <dbReference type="Google" id="ProtNLM"/>
    </source>
</evidence>
<feature type="signal peptide" evidence="2">
    <location>
        <begin position="1"/>
        <end position="21"/>
    </location>
</feature>
<evidence type="ECO:0000256" key="2">
    <source>
        <dbReference type="SAM" id="SignalP"/>
    </source>
</evidence>
<feature type="transmembrane region" description="Helical" evidence="1">
    <location>
        <begin position="117"/>
        <end position="141"/>
    </location>
</feature>
<name>A0ABX3CNN1_9BACI</name>
<keyword evidence="2" id="KW-0732">Signal</keyword>
<evidence type="ECO:0000313" key="3">
    <source>
        <dbReference type="EMBL" id="OHX44808.1"/>
    </source>
</evidence>
<feature type="transmembrane region" description="Helical" evidence="1">
    <location>
        <begin position="153"/>
        <end position="177"/>
    </location>
</feature>
<feature type="transmembrane region" description="Helical" evidence="1">
    <location>
        <begin position="263"/>
        <end position="287"/>
    </location>
</feature>
<keyword evidence="4" id="KW-1185">Reference proteome</keyword>
<sequence length="662" mass="71650">MKKIIILLIFILTFANTPALANSNDSQSCGKEIYNDSTKEKIEKYKEEDASLVESYTIDFINSALGVAGINSLSTLVFGNPHCIWNDTSDSTLVYGIFTQKEFDKIITPLTDYIKSVFSIILLLSMLISSLKLAFTGVGGAQRSEFWEKVKMWLVVTVFIYSFDLIIETLFSLNAGILSGFKGLMDSHGLKFDSLSMMTSNSKFTFTDIVVFFAEWILALFMNFIYIFRKIMILMLLVLGPVAGMSLFFSSTSKMFNSWVRDLIGIVFLQSFHGLLLTIFLLFSTLLSGVNGTVFKMVMLIMFIPLTSMITSWLHLSDANSAMEKTGMMGVKTLATAAALSKYMKNAPALQRNNISQQGRTKISALADGKNSKLWSGMKKGVGGLGGVIGGTAGLVLGPSGAMLGMKAGSGLAGGLLQGSRNVAAFGVNSKGLIGELKGNGGIKNTFSDIGKRKEFFGNLGETAGALVGKGEAGRNIGHALSGVSRSRLLNSQEQGGFGGLSLDRLKDMYPGADLKWIQDNKGSGLYMDKGNENFERISPLGEADPSLKNGSFREIGYRFNSPEGLRPNGAGGYSLPENPLNNPTGYLQQTTGAMLGGPNNYRLVDSSFDTSRVNPDSYFQAGLIDRNNHPISQSTGDRVADGIQKMGGWIPANQNRHKGFS</sequence>
<dbReference type="EMBL" id="MBRJ01000040">
    <property type="protein sequence ID" value="OHX44808.1"/>
    <property type="molecule type" value="Genomic_DNA"/>
</dbReference>
<accession>A0ABX3CNN1</accession>
<feature type="chain" id="PRO_5045814922" description="TrbL/VirB6 plasmid conjugal transfer protein" evidence="2">
    <location>
        <begin position="22"/>
        <end position="662"/>
    </location>
</feature>
<keyword evidence="1" id="KW-1133">Transmembrane helix</keyword>
<proteinExistence type="predicted"/>
<dbReference type="Proteomes" id="UP000180194">
    <property type="component" value="Unassembled WGS sequence"/>
</dbReference>
<comment type="caution">
    <text evidence="3">The sequence shown here is derived from an EMBL/GenBank/DDBJ whole genome shotgun (WGS) entry which is preliminary data.</text>
</comment>
<protein>
    <recommendedName>
        <fullName evidence="5">TrbL/VirB6 plasmid conjugal transfer protein</fullName>
    </recommendedName>
</protein>
<keyword evidence="1" id="KW-0812">Transmembrane</keyword>
<feature type="transmembrane region" description="Helical" evidence="1">
    <location>
        <begin position="204"/>
        <end position="226"/>
    </location>
</feature>
<gene>
    <name evidence="3" type="ORF">BBV17_25235</name>
</gene>